<keyword evidence="4" id="KW-1185">Reference proteome</keyword>
<dbReference type="NCBIfam" id="TIGR01965">
    <property type="entry name" value="VCBS_repeat"/>
    <property type="match status" value="1"/>
</dbReference>
<dbReference type="InterPro" id="IPR013783">
    <property type="entry name" value="Ig-like_fold"/>
</dbReference>
<dbReference type="InterPro" id="IPR010221">
    <property type="entry name" value="VCBS_dom"/>
</dbReference>
<protein>
    <submittedName>
        <fullName evidence="3">Uncharacterized protein</fullName>
    </submittedName>
</protein>
<organism evidence="3 4">
    <name type="scientific">Mycolicibacterium aichiense</name>
    <dbReference type="NCBI Taxonomy" id="1799"/>
    <lineage>
        <taxon>Bacteria</taxon>
        <taxon>Bacillati</taxon>
        <taxon>Actinomycetota</taxon>
        <taxon>Actinomycetes</taxon>
        <taxon>Mycobacteriales</taxon>
        <taxon>Mycobacteriaceae</taxon>
        <taxon>Mycolicibacterium</taxon>
    </lineage>
</organism>
<gene>
    <name evidence="3" type="ORF">MAIC_30900</name>
</gene>
<feature type="transmembrane region" description="Helical" evidence="2">
    <location>
        <begin position="215"/>
        <end position="237"/>
    </location>
</feature>
<dbReference type="KEGG" id="maic:MAIC_30900"/>
<evidence type="ECO:0000313" key="4">
    <source>
        <dbReference type="Proteomes" id="UP000467327"/>
    </source>
</evidence>
<keyword evidence="2" id="KW-0812">Transmembrane</keyword>
<dbReference type="EMBL" id="AP022561">
    <property type="protein sequence ID" value="BBX08287.1"/>
    <property type="molecule type" value="Genomic_DNA"/>
</dbReference>
<feature type="transmembrane region" description="Helical" evidence="2">
    <location>
        <begin position="364"/>
        <end position="386"/>
    </location>
</feature>
<keyword evidence="2" id="KW-0472">Membrane</keyword>
<dbReference type="AlphaFoldDB" id="A0AAD1HMU9"/>
<evidence type="ECO:0000313" key="3">
    <source>
        <dbReference type="EMBL" id="BBX08287.1"/>
    </source>
</evidence>
<reference evidence="3 4" key="1">
    <citation type="journal article" date="2019" name="Emerg. Microbes Infect.">
        <title>Comprehensive subspecies identification of 175 nontuberculous mycobacteria species based on 7547 genomic profiles.</title>
        <authorList>
            <person name="Matsumoto Y."/>
            <person name="Kinjo T."/>
            <person name="Motooka D."/>
            <person name="Nabeya D."/>
            <person name="Jung N."/>
            <person name="Uechi K."/>
            <person name="Horii T."/>
            <person name="Iida T."/>
            <person name="Fujita J."/>
            <person name="Nakamura S."/>
        </authorList>
    </citation>
    <scope>NUCLEOTIDE SEQUENCE [LARGE SCALE GENOMIC DNA]</scope>
    <source>
        <strain evidence="3 4">JCM 6376</strain>
    </source>
</reference>
<evidence type="ECO:0000256" key="2">
    <source>
        <dbReference type="SAM" id="Phobius"/>
    </source>
</evidence>
<feature type="transmembrane region" description="Helical" evidence="2">
    <location>
        <begin position="272"/>
        <end position="292"/>
    </location>
</feature>
<evidence type="ECO:0000256" key="1">
    <source>
        <dbReference type="SAM" id="MobiDB-lite"/>
    </source>
</evidence>
<dbReference type="GO" id="GO:0005975">
    <property type="term" value="P:carbohydrate metabolic process"/>
    <property type="evidence" value="ECO:0007669"/>
    <property type="project" value="UniProtKB-ARBA"/>
</dbReference>
<feature type="transmembrane region" description="Helical" evidence="2">
    <location>
        <begin position="327"/>
        <end position="352"/>
    </location>
</feature>
<dbReference type="Gene3D" id="2.60.40.10">
    <property type="entry name" value="Immunoglobulins"/>
    <property type="match status" value="1"/>
</dbReference>
<feature type="transmembrane region" description="Helical" evidence="2">
    <location>
        <begin position="48"/>
        <end position="71"/>
    </location>
</feature>
<feature type="transmembrane region" description="Helical" evidence="2">
    <location>
        <begin position="185"/>
        <end position="208"/>
    </location>
</feature>
<name>A0AAD1HMU9_9MYCO</name>
<sequence length="803" mass="80620">MSDDIISISIELILSTVYALLMISSVVEKSPEARPGRAAERMRAGSAATRAMGIVVGLSVVVAVLAIAFALPAARSKPHDLPIGIAGPHAGRIAALLQQNQSGSFRVTTYPDEAALRAAVRGRDEYGGLALGPAGPVLLTATGASPAVAQALSQLGNQLSTAITVPVRTEDLVPPTARDPRGAGLIASGLPITLAGLLPAILLVLLLPNQIWLRAFALLIFSATAAVAITAVLWWVVGSLDGNAGGVAAALMLGVAGAGLAVLGLGTVFGRIGLVVGSALALLLGNPLSGLASAPELLPRGWGELGQYLPQGATATLLRSTAFFNGAGGGAAVVVLTAWAAAGTVLIGIAFLRSRTHHGSNARHFGGALVWLGAGAITVGIGAALAQGSGSASADTGHSGRSDAGPASPTRHGDAVKANAPKVVRPSAGANRTTAGRAEKNPRPHDVLGWVRRELRYTLFNKPPVISPVQHSQDPVTGVVTGDLHGTNGSRGGLTYTVSQPDNAAVHVNPDGTFTVTPDATTAHIGGSVSFTVTADNGRAYRLPGMLGRIQSVIHYYAQRLGISGQDSATTTVSVDVASINKAPSISGYSDTTSSVDGSVSGQIQAADPNQDSLHFSGSATSAAGGVVTINADGSFTYAPTFQIRHAAAADNAPDTATTDSFTVTVSDGYGGSTTQTITVPVSAVNGNPSGGTITDLAVDDVIGVVTGSVIGVTDPDSDPLSYSSNPATPGGGFVDVYGDGSFTYNPTAEQRHLAAALGAPFTVTHDSFVISVADGHGGSTAITVVVPVAPEVDEPPTGVAAG</sequence>
<dbReference type="Proteomes" id="UP000467327">
    <property type="component" value="Chromosome"/>
</dbReference>
<proteinExistence type="predicted"/>
<feature type="transmembrane region" description="Helical" evidence="2">
    <location>
        <begin position="243"/>
        <end position="265"/>
    </location>
</feature>
<accession>A0AAD1HMU9</accession>
<feature type="region of interest" description="Disordered" evidence="1">
    <location>
        <begin position="390"/>
        <end position="444"/>
    </location>
</feature>
<keyword evidence="2" id="KW-1133">Transmembrane helix</keyword>
<dbReference type="Pfam" id="PF17963">
    <property type="entry name" value="Big_9"/>
    <property type="match status" value="2"/>
</dbReference>
<feature type="transmembrane region" description="Helical" evidence="2">
    <location>
        <begin position="6"/>
        <end position="27"/>
    </location>
</feature>